<keyword evidence="5 7" id="KW-0472">Membrane</keyword>
<feature type="compositionally biased region" description="Basic and acidic residues" evidence="6">
    <location>
        <begin position="170"/>
        <end position="185"/>
    </location>
</feature>
<keyword evidence="7" id="KW-0812">Transmembrane</keyword>
<dbReference type="Pfam" id="PF00487">
    <property type="entry name" value="FA_desaturase"/>
    <property type="match status" value="1"/>
</dbReference>
<dbReference type="GO" id="GO:0016020">
    <property type="term" value="C:membrane"/>
    <property type="evidence" value="ECO:0007669"/>
    <property type="project" value="UniProtKB-SubCell"/>
</dbReference>
<evidence type="ECO:0000256" key="1">
    <source>
        <dbReference type="ARBA" id="ARBA00004370"/>
    </source>
</evidence>
<sequence>MSPPHTETTTALHRRSSASSKVQYERNYVPPTFTIKQIRSAIPSHCFERSTLRSFSYVINDLIAVAILFYIATYIDTHLPVYLRYVAWPLYWFWAGAFATGLWVIAHECGHQGFSDSKTVCNVVGFVLHSALLVPYYAWRLTHSRHHKHTGDIYKDEVFVPKTRSQLGLPKKDSEQDKERTRKRMEGGLSEDIPIIQLASLIGQQLIGWPLYLTLNVSGRKYPGWANHFIPTSAIFEPKHYVPVVLSDIGLAVTLSVLGYFTYTYSFMTVVKYYVMPYLVVNHWLVMITFLQHTDPQLPHYRGELWDFIKGATCTIDRHFGILDSIFHRITSTHVAHHFFSTMPHYHAEEATKHLAQVLGSYYLFDDTPMFKALWRSIRECRFIEDEGEVLFFNK</sequence>
<evidence type="ECO:0000256" key="4">
    <source>
        <dbReference type="ARBA" id="ARBA00023002"/>
    </source>
</evidence>
<comment type="caution">
    <text evidence="10">The sequence shown here is derived from an EMBL/GenBank/DDBJ whole genome shotgun (WGS) entry which is preliminary data.</text>
</comment>
<dbReference type="GO" id="GO:0006629">
    <property type="term" value="P:lipid metabolic process"/>
    <property type="evidence" value="ECO:0007669"/>
    <property type="project" value="InterPro"/>
</dbReference>
<evidence type="ECO:0000313" key="10">
    <source>
        <dbReference type="EMBL" id="CAG8600775.1"/>
    </source>
</evidence>
<keyword evidence="11" id="KW-1185">Reference proteome</keyword>
<dbReference type="Pfam" id="PF11960">
    <property type="entry name" value="DUF3474"/>
    <property type="match status" value="1"/>
</dbReference>
<evidence type="ECO:0000256" key="5">
    <source>
        <dbReference type="ARBA" id="ARBA00023136"/>
    </source>
</evidence>
<evidence type="ECO:0000256" key="2">
    <source>
        <dbReference type="ARBA" id="ARBA00005189"/>
    </source>
</evidence>
<evidence type="ECO:0000256" key="6">
    <source>
        <dbReference type="SAM" id="MobiDB-lite"/>
    </source>
</evidence>
<feature type="transmembrane region" description="Helical" evidence="7">
    <location>
        <begin position="57"/>
        <end position="75"/>
    </location>
</feature>
<comment type="pathway">
    <text evidence="2">Lipid metabolism.</text>
</comment>
<dbReference type="AlphaFoldDB" id="A0A9N9GCM8"/>
<evidence type="ECO:0000256" key="7">
    <source>
        <dbReference type="SAM" id="Phobius"/>
    </source>
</evidence>
<name>A0A9N9GCM8_9GLOM</name>
<reference evidence="10" key="1">
    <citation type="submission" date="2021-06" db="EMBL/GenBank/DDBJ databases">
        <authorList>
            <person name="Kallberg Y."/>
            <person name="Tangrot J."/>
            <person name="Rosling A."/>
        </authorList>
    </citation>
    <scope>NUCLEOTIDE SEQUENCE</scope>
    <source>
        <strain evidence="10">BR232B</strain>
    </source>
</reference>
<feature type="domain" description="Fatty acid desaturase N-terminal" evidence="9">
    <location>
        <begin position="29"/>
        <end position="66"/>
    </location>
</feature>
<feature type="transmembrane region" description="Helical" evidence="7">
    <location>
        <begin position="87"/>
        <end position="107"/>
    </location>
</feature>
<feature type="region of interest" description="Disordered" evidence="6">
    <location>
        <begin position="166"/>
        <end position="185"/>
    </location>
</feature>
<dbReference type="OrthoDB" id="1461976at2759"/>
<dbReference type="EMBL" id="CAJVPI010001209">
    <property type="protein sequence ID" value="CAG8600775.1"/>
    <property type="molecule type" value="Genomic_DNA"/>
</dbReference>
<feature type="transmembrane region" description="Helical" evidence="7">
    <location>
        <begin position="119"/>
        <end position="139"/>
    </location>
</feature>
<dbReference type="InterPro" id="IPR012171">
    <property type="entry name" value="Fatty_acid_desaturase"/>
</dbReference>
<evidence type="ECO:0000256" key="3">
    <source>
        <dbReference type="ARBA" id="ARBA00009295"/>
    </source>
</evidence>
<evidence type="ECO:0000313" key="11">
    <source>
        <dbReference type="Proteomes" id="UP000789739"/>
    </source>
</evidence>
<dbReference type="CDD" id="cd03507">
    <property type="entry name" value="Delta12-FADS-like"/>
    <property type="match status" value="1"/>
</dbReference>
<gene>
    <name evidence="10" type="ORF">PBRASI_LOCUS7628</name>
</gene>
<dbReference type="InterPro" id="IPR021863">
    <property type="entry name" value="FAS_N"/>
</dbReference>
<evidence type="ECO:0000259" key="8">
    <source>
        <dbReference type="Pfam" id="PF00487"/>
    </source>
</evidence>
<dbReference type="InterPro" id="IPR005804">
    <property type="entry name" value="FA_desaturase_dom"/>
</dbReference>
<dbReference type="GO" id="GO:0016717">
    <property type="term" value="F:oxidoreductase activity, acting on paired donors, with oxidation of a pair of donors resulting in the reduction of molecular oxygen to two molecules of water"/>
    <property type="evidence" value="ECO:0007669"/>
    <property type="project" value="InterPro"/>
</dbReference>
<comment type="similarity">
    <text evidence="3">Belongs to the fatty acid desaturase type 1 family.</text>
</comment>
<protein>
    <submittedName>
        <fullName evidence="10">4944_t:CDS:1</fullName>
    </submittedName>
</protein>
<dbReference type="Proteomes" id="UP000789739">
    <property type="component" value="Unassembled WGS sequence"/>
</dbReference>
<evidence type="ECO:0000259" key="9">
    <source>
        <dbReference type="Pfam" id="PF11960"/>
    </source>
</evidence>
<proteinExistence type="inferred from homology"/>
<feature type="transmembrane region" description="Helical" evidence="7">
    <location>
        <begin position="273"/>
        <end position="291"/>
    </location>
</feature>
<feature type="domain" description="Fatty acid desaturase" evidence="8">
    <location>
        <begin position="87"/>
        <end position="364"/>
    </location>
</feature>
<dbReference type="PANTHER" id="PTHR32100">
    <property type="entry name" value="OMEGA-6 FATTY ACID DESATURASE, CHLOROPLASTIC"/>
    <property type="match status" value="1"/>
</dbReference>
<feature type="transmembrane region" description="Helical" evidence="7">
    <location>
        <begin position="241"/>
        <end position="261"/>
    </location>
</feature>
<comment type="subcellular location">
    <subcellularLocation>
        <location evidence="1">Membrane</location>
    </subcellularLocation>
</comment>
<keyword evidence="7" id="KW-1133">Transmembrane helix</keyword>
<keyword evidence="4" id="KW-0560">Oxidoreductase</keyword>
<accession>A0A9N9GCM8</accession>
<organism evidence="10 11">
    <name type="scientific">Paraglomus brasilianum</name>
    <dbReference type="NCBI Taxonomy" id="144538"/>
    <lineage>
        <taxon>Eukaryota</taxon>
        <taxon>Fungi</taxon>
        <taxon>Fungi incertae sedis</taxon>
        <taxon>Mucoromycota</taxon>
        <taxon>Glomeromycotina</taxon>
        <taxon>Glomeromycetes</taxon>
        <taxon>Paraglomerales</taxon>
        <taxon>Paraglomeraceae</taxon>
        <taxon>Paraglomus</taxon>
    </lineage>
</organism>